<name>A0AA40K5T3_9PEZI</name>
<proteinExistence type="predicted"/>
<evidence type="ECO:0000313" key="2">
    <source>
        <dbReference type="EMBL" id="KAK0746582.1"/>
    </source>
</evidence>
<comment type="caution">
    <text evidence="2">The sequence shown here is derived from an EMBL/GenBank/DDBJ whole genome shotgun (WGS) entry which is preliminary data.</text>
</comment>
<feature type="compositionally biased region" description="Polar residues" evidence="1">
    <location>
        <begin position="132"/>
        <end position="147"/>
    </location>
</feature>
<dbReference type="Proteomes" id="UP001172155">
    <property type="component" value="Unassembled WGS sequence"/>
</dbReference>
<evidence type="ECO:0000313" key="3">
    <source>
        <dbReference type="Proteomes" id="UP001172155"/>
    </source>
</evidence>
<feature type="region of interest" description="Disordered" evidence="1">
    <location>
        <begin position="127"/>
        <end position="147"/>
    </location>
</feature>
<accession>A0AA40K5T3</accession>
<reference evidence="2" key="1">
    <citation type="submission" date="2023-06" db="EMBL/GenBank/DDBJ databases">
        <title>Genome-scale phylogeny and comparative genomics of the fungal order Sordariales.</title>
        <authorList>
            <consortium name="Lawrence Berkeley National Laboratory"/>
            <person name="Hensen N."/>
            <person name="Bonometti L."/>
            <person name="Westerberg I."/>
            <person name="Brannstrom I.O."/>
            <person name="Guillou S."/>
            <person name="Cros-Aarteil S."/>
            <person name="Calhoun S."/>
            <person name="Haridas S."/>
            <person name="Kuo A."/>
            <person name="Mondo S."/>
            <person name="Pangilinan J."/>
            <person name="Riley R."/>
            <person name="LaButti K."/>
            <person name="Andreopoulos B."/>
            <person name="Lipzen A."/>
            <person name="Chen C."/>
            <person name="Yanf M."/>
            <person name="Daum C."/>
            <person name="Ng V."/>
            <person name="Clum A."/>
            <person name="Steindorff A."/>
            <person name="Ohm R."/>
            <person name="Martin F."/>
            <person name="Silar P."/>
            <person name="Natvig D."/>
            <person name="Lalanne C."/>
            <person name="Gautier V."/>
            <person name="Ament-velasquez S.L."/>
            <person name="Kruys A."/>
            <person name="Hutchinson M.I."/>
            <person name="Powell A.J."/>
            <person name="Barry K."/>
            <person name="Miller A.N."/>
            <person name="Grigoriev I.V."/>
            <person name="Debuchy R."/>
            <person name="Gladieux P."/>
            <person name="Thoren M.H."/>
            <person name="Johannesson H."/>
        </authorList>
    </citation>
    <scope>NUCLEOTIDE SEQUENCE</scope>
    <source>
        <strain evidence="2">SMH3187-1</strain>
    </source>
</reference>
<sequence length="182" mass="20339">MVIWLWPSSMDTSYSGLSPPFWSSISDGNRTTYRPLLHRSHDDQRTAPGHGEPQRVSTTPRHLIKGGQNPRPRRWHVLGRRGLAADDWRQHSCPPPPPIQTAADVLKPPPPYNPGLDGLVRTVAANRGDPPNCSTDDSQQTKGSNPLAVQSGSFITRTAPDCRGRRIFFRPRHTRVCITLDR</sequence>
<gene>
    <name evidence="2" type="ORF">B0T18DRAFT_155178</name>
</gene>
<dbReference type="AlphaFoldDB" id="A0AA40K5T3"/>
<keyword evidence="3" id="KW-1185">Reference proteome</keyword>
<evidence type="ECO:0000256" key="1">
    <source>
        <dbReference type="SAM" id="MobiDB-lite"/>
    </source>
</evidence>
<organism evidence="2 3">
    <name type="scientific">Schizothecium vesticola</name>
    <dbReference type="NCBI Taxonomy" id="314040"/>
    <lineage>
        <taxon>Eukaryota</taxon>
        <taxon>Fungi</taxon>
        <taxon>Dikarya</taxon>
        <taxon>Ascomycota</taxon>
        <taxon>Pezizomycotina</taxon>
        <taxon>Sordariomycetes</taxon>
        <taxon>Sordariomycetidae</taxon>
        <taxon>Sordariales</taxon>
        <taxon>Schizotheciaceae</taxon>
        <taxon>Schizothecium</taxon>
    </lineage>
</organism>
<protein>
    <submittedName>
        <fullName evidence="2">Uncharacterized protein</fullName>
    </submittedName>
</protein>
<dbReference type="EMBL" id="JAUKUD010000004">
    <property type="protein sequence ID" value="KAK0746582.1"/>
    <property type="molecule type" value="Genomic_DNA"/>
</dbReference>
<feature type="region of interest" description="Disordered" evidence="1">
    <location>
        <begin position="39"/>
        <end position="73"/>
    </location>
</feature>